<dbReference type="CDD" id="cd19180">
    <property type="entry name" value="SET_SpSET10-like"/>
    <property type="match status" value="1"/>
</dbReference>
<dbReference type="SUPFAM" id="SSF82199">
    <property type="entry name" value="SET domain"/>
    <property type="match status" value="1"/>
</dbReference>
<evidence type="ECO:0000313" key="1">
    <source>
        <dbReference type="EMBL" id="KZT28587.1"/>
    </source>
</evidence>
<dbReference type="InterPro" id="IPR050600">
    <property type="entry name" value="SETD3_SETD6_MTase"/>
</dbReference>
<reference evidence="1 2" key="1">
    <citation type="journal article" date="2016" name="Mol. Biol. Evol.">
        <title>Comparative Genomics of Early-Diverging Mushroom-Forming Fungi Provides Insights into the Origins of Lignocellulose Decay Capabilities.</title>
        <authorList>
            <person name="Nagy L.G."/>
            <person name="Riley R."/>
            <person name="Tritt A."/>
            <person name="Adam C."/>
            <person name="Daum C."/>
            <person name="Floudas D."/>
            <person name="Sun H."/>
            <person name="Yadav J.S."/>
            <person name="Pangilinan J."/>
            <person name="Larsson K.H."/>
            <person name="Matsuura K."/>
            <person name="Barry K."/>
            <person name="Labutti K."/>
            <person name="Kuo R."/>
            <person name="Ohm R.A."/>
            <person name="Bhattacharya S.S."/>
            <person name="Shirouzu T."/>
            <person name="Yoshinaga Y."/>
            <person name="Martin F.M."/>
            <person name="Grigoriev I.V."/>
            <person name="Hibbett D.S."/>
        </authorList>
    </citation>
    <scope>NUCLEOTIDE SEQUENCE [LARGE SCALE GENOMIC DNA]</scope>
    <source>
        <strain evidence="1 2">HHB14362 ss-1</strain>
    </source>
</reference>
<dbReference type="OrthoDB" id="42889at2759"/>
<dbReference type="Gene3D" id="3.90.1410.10">
    <property type="entry name" value="set domain protein methyltransferase, domain 1"/>
    <property type="match status" value="1"/>
</dbReference>
<dbReference type="InParanoid" id="A0A165URH6"/>
<dbReference type="STRING" id="1314782.A0A165URH6"/>
<dbReference type="PANTHER" id="PTHR13271">
    <property type="entry name" value="UNCHARACTERIZED PUTATIVE METHYLTRANSFERASE"/>
    <property type="match status" value="1"/>
</dbReference>
<dbReference type="GO" id="GO:0016279">
    <property type="term" value="F:protein-lysine N-methyltransferase activity"/>
    <property type="evidence" value="ECO:0007669"/>
    <property type="project" value="InterPro"/>
</dbReference>
<dbReference type="Proteomes" id="UP000076761">
    <property type="component" value="Unassembled WGS sequence"/>
</dbReference>
<evidence type="ECO:0000313" key="2">
    <source>
        <dbReference type="Proteomes" id="UP000076761"/>
    </source>
</evidence>
<name>A0A165URH6_9AGAM</name>
<accession>A0A165URH6</accession>
<dbReference type="GO" id="GO:0005634">
    <property type="term" value="C:nucleus"/>
    <property type="evidence" value="ECO:0007669"/>
    <property type="project" value="TreeGrafter"/>
</dbReference>
<proteinExistence type="predicted"/>
<dbReference type="EMBL" id="KV425557">
    <property type="protein sequence ID" value="KZT28587.1"/>
    <property type="molecule type" value="Genomic_DNA"/>
</dbReference>
<sequence>MNREADFSEPENIAIFRKWLADNGAKIHPTVYFESHTSGFSVRTKDAVQPDITVVSVPFSFAITVEVARNALEGFLGKDATSALRELSERELICTYVCMHWVLGEQSAPSSFRHFPYLNTLPSPATLRTPLHFSDSELQSFRGTNLYGATLDRKRQWDDEWQRCRNIVKTVNLDWAEGFTWDRYLTSSTYLSSRAFPSSVLSRLPTLLPTPSSYPVLLPGIDALNHSRAQPVSWLVTYSDPSRPATELAISLVLHTFQDTNSELFNNYGPKPNSELILGYGFSLEHNPDDTIVLQLGGSEKKCEVGRDAKGVQDVWEQVLHAVRSSGGVSEDGDGTIDWQDAMEAATLLQEMTQTLLDRLPRFPPAVRVRDEIEVMLGHYVEGQRAILQSILEFAVDKENAAITKAREAGVEIVDEDLQGEENVSEVN</sequence>
<organism evidence="1 2">
    <name type="scientific">Neolentinus lepideus HHB14362 ss-1</name>
    <dbReference type="NCBI Taxonomy" id="1314782"/>
    <lineage>
        <taxon>Eukaryota</taxon>
        <taxon>Fungi</taxon>
        <taxon>Dikarya</taxon>
        <taxon>Basidiomycota</taxon>
        <taxon>Agaricomycotina</taxon>
        <taxon>Agaricomycetes</taxon>
        <taxon>Gloeophyllales</taxon>
        <taxon>Gloeophyllaceae</taxon>
        <taxon>Neolentinus</taxon>
    </lineage>
</organism>
<keyword evidence="2" id="KW-1185">Reference proteome</keyword>
<dbReference type="InterPro" id="IPR044432">
    <property type="entry name" value="Set10/Efm1_SET"/>
</dbReference>
<dbReference type="InterPro" id="IPR046341">
    <property type="entry name" value="SET_dom_sf"/>
</dbReference>
<dbReference type="PANTHER" id="PTHR13271:SF147">
    <property type="entry name" value="PROTEIN-LYSINE N-METHYLTRANSFERASE EFM1-RELATED"/>
    <property type="match status" value="1"/>
</dbReference>
<dbReference type="AlphaFoldDB" id="A0A165URH6"/>
<gene>
    <name evidence="1" type="ORF">NEOLEDRAFT_1058629</name>
</gene>
<protein>
    <submittedName>
        <fullName evidence="1">SET domain-containing protein</fullName>
    </submittedName>
</protein>